<accession>A0A0N5APZ3</accession>
<name>A0A0N5APZ3_9BILA</name>
<dbReference type="AlphaFoldDB" id="A0A0N5APZ3"/>
<organism evidence="1 2">
    <name type="scientific">Syphacia muris</name>
    <dbReference type="NCBI Taxonomy" id="451379"/>
    <lineage>
        <taxon>Eukaryota</taxon>
        <taxon>Metazoa</taxon>
        <taxon>Ecdysozoa</taxon>
        <taxon>Nematoda</taxon>
        <taxon>Chromadorea</taxon>
        <taxon>Rhabditida</taxon>
        <taxon>Spirurina</taxon>
        <taxon>Oxyuridomorpha</taxon>
        <taxon>Oxyuroidea</taxon>
        <taxon>Oxyuridae</taxon>
        <taxon>Syphacia</taxon>
    </lineage>
</organism>
<keyword evidence="1" id="KW-1185">Reference proteome</keyword>
<proteinExistence type="predicted"/>
<evidence type="ECO:0000313" key="1">
    <source>
        <dbReference type="Proteomes" id="UP000046393"/>
    </source>
</evidence>
<dbReference type="WBParaSite" id="SMUV_0000673601-mRNA-1">
    <property type="protein sequence ID" value="SMUV_0000673601-mRNA-1"/>
    <property type="gene ID" value="SMUV_0000673601"/>
</dbReference>
<protein>
    <submittedName>
        <fullName evidence="2">Uncharacterized protein</fullName>
    </submittedName>
</protein>
<reference evidence="2" key="1">
    <citation type="submission" date="2017-02" db="UniProtKB">
        <authorList>
            <consortium name="WormBaseParasite"/>
        </authorList>
    </citation>
    <scope>IDENTIFICATION</scope>
</reference>
<evidence type="ECO:0000313" key="2">
    <source>
        <dbReference type="WBParaSite" id="SMUV_0000673601-mRNA-1"/>
    </source>
</evidence>
<dbReference type="Proteomes" id="UP000046393">
    <property type="component" value="Unplaced"/>
</dbReference>
<sequence length="74" mass="8163">MKFSNSKQILPPATYNLPRYTSLDVIKSDLPELIPSIIPSTRSLSTMSGAVLQPAYYDSRTLPLYSKVSNESGL</sequence>